<keyword evidence="5" id="KW-1185">Reference proteome</keyword>
<name>A0A6A4VSG1_AMPAM</name>
<dbReference type="OrthoDB" id="6482909at2759"/>
<evidence type="ECO:0000256" key="1">
    <source>
        <dbReference type="ARBA" id="ARBA00023242"/>
    </source>
</evidence>
<dbReference type="SMART" id="SM00225">
    <property type="entry name" value="BTB"/>
    <property type="match status" value="1"/>
</dbReference>
<dbReference type="InterPro" id="IPR013087">
    <property type="entry name" value="Znf_C2H2_type"/>
</dbReference>
<accession>A0A6A4VSG1</accession>
<gene>
    <name evidence="4" type="primary">ZNF732</name>
    <name evidence="4" type="ORF">FJT64_007790</name>
</gene>
<feature type="region of interest" description="Disordered" evidence="2">
    <location>
        <begin position="387"/>
        <end position="411"/>
    </location>
</feature>
<feature type="region of interest" description="Disordered" evidence="2">
    <location>
        <begin position="115"/>
        <end position="322"/>
    </location>
</feature>
<evidence type="ECO:0000313" key="4">
    <source>
        <dbReference type="EMBL" id="KAF0294544.1"/>
    </source>
</evidence>
<dbReference type="Proteomes" id="UP000440578">
    <property type="component" value="Unassembled WGS sequence"/>
</dbReference>
<keyword evidence="1" id="KW-0539">Nucleus</keyword>
<evidence type="ECO:0000259" key="3">
    <source>
        <dbReference type="PROSITE" id="PS50097"/>
    </source>
</evidence>
<reference evidence="4 5" key="1">
    <citation type="submission" date="2019-07" db="EMBL/GenBank/DDBJ databases">
        <title>Draft genome assembly of a fouling barnacle, Amphibalanus amphitrite (Darwin, 1854): The first reference genome for Thecostraca.</title>
        <authorList>
            <person name="Kim W."/>
        </authorList>
    </citation>
    <scope>NUCLEOTIDE SEQUENCE [LARGE SCALE GENOMIC DNA]</scope>
    <source>
        <strain evidence="4">SNU_AA5</strain>
        <tissue evidence="4">Soma without cirri and trophi</tissue>
    </source>
</reference>
<dbReference type="EMBL" id="VIIS01001679">
    <property type="protein sequence ID" value="KAF0294544.1"/>
    <property type="molecule type" value="Genomic_DNA"/>
</dbReference>
<dbReference type="Pfam" id="PF00651">
    <property type="entry name" value="BTB"/>
    <property type="match status" value="1"/>
</dbReference>
<dbReference type="GO" id="GO:0048513">
    <property type="term" value="P:animal organ development"/>
    <property type="evidence" value="ECO:0007669"/>
    <property type="project" value="UniProtKB-ARBA"/>
</dbReference>
<dbReference type="GO" id="GO:0006357">
    <property type="term" value="P:regulation of transcription by RNA polymerase II"/>
    <property type="evidence" value="ECO:0007669"/>
    <property type="project" value="TreeGrafter"/>
</dbReference>
<feature type="compositionally biased region" description="Pro residues" evidence="2">
    <location>
        <begin position="136"/>
        <end position="146"/>
    </location>
</feature>
<organism evidence="4 5">
    <name type="scientific">Amphibalanus amphitrite</name>
    <name type="common">Striped barnacle</name>
    <name type="synonym">Balanus amphitrite</name>
    <dbReference type="NCBI Taxonomy" id="1232801"/>
    <lineage>
        <taxon>Eukaryota</taxon>
        <taxon>Metazoa</taxon>
        <taxon>Ecdysozoa</taxon>
        <taxon>Arthropoda</taxon>
        <taxon>Crustacea</taxon>
        <taxon>Multicrustacea</taxon>
        <taxon>Cirripedia</taxon>
        <taxon>Thoracica</taxon>
        <taxon>Thoracicalcarea</taxon>
        <taxon>Balanomorpha</taxon>
        <taxon>Balanoidea</taxon>
        <taxon>Balanidae</taxon>
        <taxon>Amphibalaninae</taxon>
        <taxon>Amphibalanus</taxon>
    </lineage>
</organism>
<feature type="compositionally biased region" description="Gly residues" evidence="2">
    <location>
        <begin position="234"/>
        <end position="246"/>
    </location>
</feature>
<dbReference type="SMART" id="SM00355">
    <property type="entry name" value="ZnF_C2H2"/>
    <property type="match status" value="6"/>
</dbReference>
<feature type="domain" description="BTB" evidence="3">
    <location>
        <begin position="32"/>
        <end position="97"/>
    </location>
</feature>
<protein>
    <submittedName>
        <fullName evidence="4">Broad-complex core protein isoform 6</fullName>
    </submittedName>
</protein>
<dbReference type="Gene3D" id="3.30.160.60">
    <property type="entry name" value="Classic Zinc Finger"/>
    <property type="match status" value="1"/>
</dbReference>
<dbReference type="InterPro" id="IPR051095">
    <property type="entry name" value="Dros_DevTransReg"/>
</dbReference>
<evidence type="ECO:0000256" key="2">
    <source>
        <dbReference type="SAM" id="MobiDB-lite"/>
    </source>
</evidence>
<feature type="compositionally biased region" description="Polar residues" evidence="2">
    <location>
        <begin position="280"/>
        <end position="296"/>
    </location>
</feature>
<dbReference type="PROSITE" id="PS50097">
    <property type="entry name" value="BTB"/>
    <property type="match status" value="1"/>
</dbReference>
<dbReference type="GO" id="GO:0048468">
    <property type="term" value="P:cell development"/>
    <property type="evidence" value="ECO:0007669"/>
    <property type="project" value="UniProtKB-ARBA"/>
</dbReference>
<evidence type="ECO:0000313" key="5">
    <source>
        <dbReference type="Proteomes" id="UP000440578"/>
    </source>
</evidence>
<sequence>MDEGQNFCLQWNSYQTSVTSLFNDLRRDGELVDVTLCAQGQQIKVHRMMLSACSPYFRDVLKGNLGTHPVFFMRDISFKDLSNIVEFMYRGKVNVAQSELGSFLKTAETLQVRGLTGDDEPAQPEPPKKTKTSTPSAPPPPRLSPEPPRHRAAPQPPPPPPPPPLAAAPPSKRPLSPPPTSSGEHALLTPKRPRSVDQPAPAAAPEAALPRPGSEPLSVKEEPLVLEDGDDSYHGGGGENSSGSGGVMPLLGDSDAPHMGFLTGTPTHPQAHEFQDEASRQTPPTTPSSAGLSTGQGRILDRQVEPATGGQRISEREITPDGQIRTVQRYRCSLCKTSVAWGSRSHHRATHDGRTTCSGCGRVCTSIYQRKLHEETCHPLLAMGGAEPGTSAARRPSPAVSEDGAAPRDGQNTLHVQLRVKQEPGADWDSARGRPCDQLSAVRDATGALRYQCPICGKLVTWSNRSHHKAIHRGLTTCHQCGNVFGSRRLLRHHRCRAAAAATAAAAGEQPAPLQQLGMGQPQQQQQLGMGQLSGMNSALVDDEMRHQLLTADGRILYVCPMAGCRERVLWSHRSHHRAVHSGRASCTRCGRSFVNVASLWRHRMNCKMGPVV</sequence>
<feature type="compositionally biased region" description="Low complexity" evidence="2">
    <location>
        <begin position="199"/>
        <end position="212"/>
    </location>
</feature>
<dbReference type="PANTHER" id="PTHR23110">
    <property type="entry name" value="BTB DOMAIN TRANSCRIPTION FACTOR"/>
    <property type="match status" value="1"/>
</dbReference>
<dbReference type="Gene3D" id="3.30.710.10">
    <property type="entry name" value="Potassium Channel Kv1.1, Chain A"/>
    <property type="match status" value="1"/>
</dbReference>
<comment type="caution">
    <text evidence="4">The sequence shown here is derived from an EMBL/GenBank/DDBJ whole genome shotgun (WGS) entry which is preliminary data.</text>
</comment>
<feature type="compositionally biased region" description="Basic and acidic residues" evidence="2">
    <location>
        <begin position="270"/>
        <end position="279"/>
    </location>
</feature>
<dbReference type="InterPro" id="IPR011333">
    <property type="entry name" value="SKP1/BTB/POZ_sf"/>
</dbReference>
<dbReference type="SUPFAM" id="SSF54695">
    <property type="entry name" value="POZ domain"/>
    <property type="match status" value="1"/>
</dbReference>
<dbReference type="AlphaFoldDB" id="A0A6A4VSG1"/>
<dbReference type="GO" id="GO:0003006">
    <property type="term" value="P:developmental process involved in reproduction"/>
    <property type="evidence" value="ECO:0007669"/>
    <property type="project" value="UniProtKB-ARBA"/>
</dbReference>
<dbReference type="GO" id="GO:0005634">
    <property type="term" value="C:nucleus"/>
    <property type="evidence" value="ECO:0007669"/>
    <property type="project" value="TreeGrafter"/>
</dbReference>
<dbReference type="InterPro" id="IPR000210">
    <property type="entry name" value="BTB/POZ_dom"/>
</dbReference>
<dbReference type="PANTHER" id="PTHR23110:SF99">
    <property type="entry name" value="BROAD-COMPLEX CORE PROTEIN ISOFORM 6"/>
    <property type="match status" value="1"/>
</dbReference>
<dbReference type="CDD" id="cd18315">
    <property type="entry name" value="BTB_POZ_BAB-like"/>
    <property type="match status" value="1"/>
</dbReference>
<proteinExistence type="predicted"/>
<feature type="compositionally biased region" description="Pro residues" evidence="2">
    <location>
        <begin position="154"/>
        <end position="180"/>
    </location>
</feature>